<evidence type="ECO:0000313" key="1">
    <source>
        <dbReference type="Proteomes" id="UP000095286"/>
    </source>
</evidence>
<name>A0AC35TIV9_9BILA</name>
<organism evidence="1 2">
    <name type="scientific">Rhabditophanes sp. KR3021</name>
    <dbReference type="NCBI Taxonomy" id="114890"/>
    <lineage>
        <taxon>Eukaryota</taxon>
        <taxon>Metazoa</taxon>
        <taxon>Ecdysozoa</taxon>
        <taxon>Nematoda</taxon>
        <taxon>Chromadorea</taxon>
        <taxon>Rhabditida</taxon>
        <taxon>Tylenchina</taxon>
        <taxon>Panagrolaimomorpha</taxon>
        <taxon>Strongyloidoidea</taxon>
        <taxon>Alloionematidae</taxon>
        <taxon>Rhabditophanes</taxon>
    </lineage>
</organism>
<proteinExistence type="predicted"/>
<evidence type="ECO:0000313" key="2">
    <source>
        <dbReference type="WBParaSite" id="RSKR_0000093600.1"/>
    </source>
</evidence>
<accession>A0AC35TIV9</accession>
<protein>
    <submittedName>
        <fullName evidence="2">Protein unc-50 homolog</fullName>
    </submittedName>
</protein>
<dbReference type="Proteomes" id="UP000095286">
    <property type="component" value="Unplaced"/>
</dbReference>
<reference evidence="2" key="1">
    <citation type="submission" date="2016-11" db="UniProtKB">
        <authorList>
            <consortium name="WormBaseParasite"/>
        </authorList>
    </citation>
    <scope>IDENTIFICATION</scope>
    <source>
        <strain evidence="2">KR3021</strain>
    </source>
</reference>
<sequence>MTAAAKLGRFVRRIMDMKQMDFDNATWQMIYLLINPQKVYKNCMYRKRSKDQWARDDPAFLVLLSGILLLASTLFTIVLPLSWMGLIRFTCWMFFVDFFLCGVVIATILWFFTNRYLRVVKDQEVEWGYCFDVHINSYYPMCICLHIILPLLYLPFLDRNVFLGRLLGNCIWFVAFTYYTYITFLGYTAIPFLKKTHIFLYPITFLLIFYVATVSAGWNISMTAIAFYHDRVTTF</sequence>
<dbReference type="WBParaSite" id="RSKR_0000093600.1">
    <property type="protein sequence ID" value="RSKR_0000093600.1"/>
    <property type="gene ID" value="RSKR_0000093600"/>
</dbReference>